<proteinExistence type="predicted"/>
<evidence type="ECO:0000313" key="2">
    <source>
        <dbReference type="Proteomes" id="UP000790347"/>
    </source>
</evidence>
<gene>
    <name evidence="1" type="ORF">DERF_001826</name>
</gene>
<name>A0A922IBL6_DERFA</name>
<evidence type="ECO:0000313" key="1">
    <source>
        <dbReference type="EMBL" id="KAH9527833.1"/>
    </source>
</evidence>
<sequence length="67" mass="8097">MFGERAKVRDTFFFLFFRPNQDLWRLNKNENIYSEKYAAYANVVKSQHIRSLDKFNEQMKLKTGTNT</sequence>
<accession>A0A922IBL6</accession>
<dbReference type="AlphaFoldDB" id="A0A922IBL6"/>
<reference evidence="1" key="1">
    <citation type="submission" date="2013-05" db="EMBL/GenBank/DDBJ databases">
        <authorList>
            <person name="Yim A.K.Y."/>
            <person name="Chan T.F."/>
            <person name="Ji K.M."/>
            <person name="Liu X.Y."/>
            <person name="Zhou J.W."/>
            <person name="Li R.Q."/>
            <person name="Yang K.Y."/>
            <person name="Li J."/>
            <person name="Li M."/>
            <person name="Law P.T.W."/>
            <person name="Wu Y.L."/>
            <person name="Cai Z.L."/>
            <person name="Qin H."/>
            <person name="Bao Y."/>
            <person name="Leung R.K.K."/>
            <person name="Ng P.K.S."/>
            <person name="Zou J."/>
            <person name="Zhong X.J."/>
            <person name="Ran P.X."/>
            <person name="Zhong N.S."/>
            <person name="Liu Z.G."/>
            <person name="Tsui S.K.W."/>
        </authorList>
    </citation>
    <scope>NUCLEOTIDE SEQUENCE</scope>
    <source>
        <strain evidence="1">Derf</strain>
        <tissue evidence="1">Whole organism</tissue>
    </source>
</reference>
<organism evidence="1 2">
    <name type="scientific">Dermatophagoides farinae</name>
    <name type="common">American house dust mite</name>
    <dbReference type="NCBI Taxonomy" id="6954"/>
    <lineage>
        <taxon>Eukaryota</taxon>
        <taxon>Metazoa</taxon>
        <taxon>Ecdysozoa</taxon>
        <taxon>Arthropoda</taxon>
        <taxon>Chelicerata</taxon>
        <taxon>Arachnida</taxon>
        <taxon>Acari</taxon>
        <taxon>Acariformes</taxon>
        <taxon>Sarcoptiformes</taxon>
        <taxon>Astigmata</taxon>
        <taxon>Psoroptidia</taxon>
        <taxon>Analgoidea</taxon>
        <taxon>Pyroglyphidae</taxon>
        <taxon>Dermatophagoidinae</taxon>
        <taxon>Dermatophagoides</taxon>
    </lineage>
</organism>
<protein>
    <submittedName>
        <fullName evidence="1">Uncharacterized protein</fullName>
    </submittedName>
</protein>
<comment type="caution">
    <text evidence="1">The sequence shown here is derived from an EMBL/GenBank/DDBJ whole genome shotgun (WGS) entry which is preliminary data.</text>
</comment>
<dbReference type="Proteomes" id="UP000790347">
    <property type="component" value="Unassembled WGS sequence"/>
</dbReference>
<dbReference type="EMBL" id="ASGP02000001">
    <property type="protein sequence ID" value="KAH9527833.1"/>
    <property type="molecule type" value="Genomic_DNA"/>
</dbReference>
<keyword evidence="2" id="KW-1185">Reference proteome</keyword>
<reference evidence="1" key="2">
    <citation type="journal article" date="2022" name="Res Sq">
        <title>Comparative Genomics Reveals Insights into the Divergent Evolution of Astigmatic Mites and Household Pest Adaptations.</title>
        <authorList>
            <person name="Xiong Q."/>
            <person name="Wan A.T.-Y."/>
            <person name="Liu X.-Y."/>
            <person name="Fung C.S.-H."/>
            <person name="Xiao X."/>
            <person name="Malainual N."/>
            <person name="Hou J."/>
            <person name="Wang L."/>
            <person name="Wang M."/>
            <person name="Yang K."/>
            <person name="Cui Y."/>
            <person name="Leung E."/>
            <person name="Nong W."/>
            <person name="Shin S.-K."/>
            <person name="Au S."/>
            <person name="Jeong K.Y."/>
            <person name="Chew F.T."/>
            <person name="Hui J."/>
            <person name="Leung T.F."/>
            <person name="Tungtrongchitr A."/>
            <person name="Zhong N."/>
            <person name="Liu Z."/>
            <person name="Tsui S."/>
        </authorList>
    </citation>
    <scope>NUCLEOTIDE SEQUENCE</scope>
    <source>
        <strain evidence="1">Derf</strain>
        <tissue evidence="1">Whole organism</tissue>
    </source>
</reference>